<evidence type="ECO:0000313" key="7">
    <source>
        <dbReference type="EMBL" id="CAG8565830.1"/>
    </source>
</evidence>
<organism evidence="7 8">
    <name type="scientific">Cetraspora pellucida</name>
    <dbReference type="NCBI Taxonomy" id="1433469"/>
    <lineage>
        <taxon>Eukaryota</taxon>
        <taxon>Fungi</taxon>
        <taxon>Fungi incertae sedis</taxon>
        <taxon>Mucoromycota</taxon>
        <taxon>Glomeromycotina</taxon>
        <taxon>Glomeromycetes</taxon>
        <taxon>Diversisporales</taxon>
        <taxon>Gigasporaceae</taxon>
        <taxon>Cetraspora</taxon>
    </lineage>
</organism>
<dbReference type="AlphaFoldDB" id="A0A9N9BJ85"/>
<evidence type="ECO:0000256" key="1">
    <source>
        <dbReference type="ARBA" id="ARBA00004141"/>
    </source>
</evidence>
<feature type="transmembrane region" description="Helical" evidence="6">
    <location>
        <begin position="56"/>
        <end position="74"/>
    </location>
</feature>
<keyword evidence="2 6" id="KW-0812">Transmembrane</keyword>
<dbReference type="PANTHER" id="PTHR23112:SF37">
    <property type="entry name" value="G PROTEIN-COUPLED RECEPTOR GPR1"/>
    <property type="match status" value="1"/>
</dbReference>
<evidence type="ECO:0000313" key="8">
    <source>
        <dbReference type="Proteomes" id="UP000789759"/>
    </source>
</evidence>
<name>A0A9N9BJ85_9GLOM</name>
<dbReference type="InterPro" id="IPR022343">
    <property type="entry name" value="GCR1-cAMP_receptor"/>
</dbReference>
<feature type="transmembrane region" description="Helical" evidence="6">
    <location>
        <begin position="132"/>
        <end position="155"/>
    </location>
</feature>
<evidence type="ECO:0000256" key="2">
    <source>
        <dbReference type="ARBA" id="ARBA00022692"/>
    </source>
</evidence>
<gene>
    <name evidence="7" type="ORF">CPELLU_LOCUS5421</name>
</gene>
<sequence length="356" mass="40744">MNSSQNDTSSINVNDPILSEKYVKVMIVVYQWVILGVVKTGPICSIQGFLINFGDVTSGFWTLILCLYILMLTFRYMWTNFVILSMVIIWPFNLTISLWGLIIQTPHSPFYDTNNGSWCWISPNYNNYRNGFNYYITLTINIAVIILTAILCFRLRSINYRFISMSLMWYPLVYVVLIFPLTIYRFATIVGYELPFEYIILSTCMFICIGSFNTIIYGFKHHSDVPIISAPRSLQRSPTPIYGIQRPLTPYSPTNSNRMLLSSPSPTRTTFSTQLSPPLSPATPTFPKPLSSTISSFINPPPVRISFIQNDHDHQISSLERKLNKPRPSTFGSFAEIKSHSPSTQTEIEILEDRDE</sequence>
<dbReference type="GO" id="GO:0007189">
    <property type="term" value="P:adenylate cyclase-activating G protein-coupled receptor signaling pathway"/>
    <property type="evidence" value="ECO:0007669"/>
    <property type="project" value="TreeGrafter"/>
</dbReference>
<accession>A0A9N9BJ85</accession>
<dbReference type="GO" id="GO:0005886">
    <property type="term" value="C:plasma membrane"/>
    <property type="evidence" value="ECO:0007669"/>
    <property type="project" value="TreeGrafter"/>
</dbReference>
<dbReference type="EMBL" id="CAJVQA010003083">
    <property type="protein sequence ID" value="CAG8565830.1"/>
    <property type="molecule type" value="Genomic_DNA"/>
</dbReference>
<keyword evidence="4 6" id="KW-0472">Membrane</keyword>
<keyword evidence="8" id="KW-1185">Reference proteome</keyword>
<feature type="region of interest" description="Disordered" evidence="5">
    <location>
        <begin position="320"/>
        <end position="356"/>
    </location>
</feature>
<dbReference type="Proteomes" id="UP000789759">
    <property type="component" value="Unassembled WGS sequence"/>
</dbReference>
<dbReference type="OrthoDB" id="2397076at2759"/>
<proteinExistence type="predicted"/>
<evidence type="ECO:0000256" key="3">
    <source>
        <dbReference type="ARBA" id="ARBA00022989"/>
    </source>
</evidence>
<comment type="caution">
    <text evidence="7">The sequence shown here is derived from an EMBL/GenBank/DDBJ whole genome shotgun (WGS) entry which is preliminary data.</text>
</comment>
<protein>
    <submittedName>
        <fullName evidence="7">7533_t:CDS:1</fullName>
    </submittedName>
</protein>
<dbReference type="PANTHER" id="PTHR23112">
    <property type="entry name" value="G PROTEIN-COUPLED RECEPTOR 157-RELATED"/>
    <property type="match status" value="1"/>
</dbReference>
<feature type="transmembrane region" description="Helical" evidence="6">
    <location>
        <begin position="81"/>
        <end position="102"/>
    </location>
</feature>
<dbReference type="GO" id="GO:0004930">
    <property type="term" value="F:G protein-coupled receptor activity"/>
    <property type="evidence" value="ECO:0007669"/>
    <property type="project" value="TreeGrafter"/>
</dbReference>
<keyword evidence="3 6" id="KW-1133">Transmembrane helix</keyword>
<feature type="transmembrane region" description="Helical" evidence="6">
    <location>
        <begin position="27"/>
        <end position="50"/>
    </location>
</feature>
<reference evidence="7" key="1">
    <citation type="submission" date="2021-06" db="EMBL/GenBank/DDBJ databases">
        <authorList>
            <person name="Kallberg Y."/>
            <person name="Tangrot J."/>
            <person name="Rosling A."/>
        </authorList>
    </citation>
    <scope>NUCLEOTIDE SEQUENCE</scope>
    <source>
        <strain evidence="7">FL966</strain>
    </source>
</reference>
<evidence type="ECO:0000256" key="6">
    <source>
        <dbReference type="SAM" id="Phobius"/>
    </source>
</evidence>
<dbReference type="PRINTS" id="PR02001">
    <property type="entry name" value="GCR1CAMPR"/>
</dbReference>
<evidence type="ECO:0000256" key="4">
    <source>
        <dbReference type="ARBA" id="ARBA00023136"/>
    </source>
</evidence>
<evidence type="ECO:0000256" key="5">
    <source>
        <dbReference type="SAM" id="MobiDB-lite"/>
    </source>
</evidence>
<feature type="transmembrane region" description="Helical" evidence="6">
    <location>
        <begin position="167"/>
        <end position="186"/>
    </location>
</feature>
<comment type="subcellular location">
    <subcellularLocation>
        <location evidence="1">Membrane</location>
        <topology evidence="1">Multi-pass membrane protein</topology>
    </subcellularLocation>
</comment>
<feature type="transmembrane region" description="Helical" evidence="6">
    <location>
        <begin position="198"/>
        <end position="219"/>
    </location>
</feature>